<dbReference type="InterPro" id="IPR030934">
    <property type="entry name" value="Intein_C"/>
</dbReference>
<dbReference type="PROSITE" id="PS50818">
    <property type="entry name" value="INTEIN_C_TER"/>
    <property type="match status" value="1"/>
</dbReference>
<organism evidence="1 2">
    <name type="scientific">Clostridium collagenovorans DSM 3089</name>
    <dbReference type="NCBI Taxonomy" id="1121306"/>
    <lineage>
        <taxon>Bacteria</taxon>
        <taxon>Bacillati</taxon>
        <taxon>Bacillota</taxon>
        <taxon>Clostridia</taxon>
        <taxon>Eubacteriales</taxon>
        <taxon>Clostridiaceae</taxon>
        <taxon>Clostridium</taxon>
    </lineage>
</organism>
<accession>A0A1M5VZW5</accession>
<gene>
    <name evidence="1" type="ORF">SAMN02745196_01451</name>
</gene>
<protein>
    <submittedName>
        <fullName evidence="1">Intein C-terminal splicing region</fullName>
    </submittedName>
</protein>
<name>A0A1M5VZW5_9CLOT</name>
<reference evidence="1 2" key="1">
    <citation type="submission" date="2016-11" db="EMBL/GenBank/DDBJ databases">
        <authorList>
            <person name="Jaros S."/>
            <person name="Januszkiewicz K."/>
            <person name="Wedrychowicz H."/>
        </authorList>
    </citation>
    <scope>NUCLEOTIDE SEQUENCE [LARGE SCALE GENOMIC DNA]</scope>
    <source>
        <strain evidence="1 2">DSM 3089</strain>
    </source>
</reference>
<dbReference type="NCBIfam" id="TIGR01443">
    <property type="entry name" value="intein_Cterm"/>
    <property type="match status" value="1"/>
</dbReference>
<dbReference type="AlphaFoldDB" id="A0A1M5VZW5"/>
<sequence>MASGKISRVCSIDIEKLKEKIKVYNFKVEDWHTYYVSKDGILVHNQCFVTEGAVDAVEWTNYGYKHFPQKNMSWKDCE</sequence>
<dbReference type="InterPro" id="IPR036844">
    <property type="entry name" value="Hint_dom_sf"/>
</dbReference>
<dbReference type="Proteomes" id="UP000184526">
    <property type="component" value="Unassembled WGS sequence"/>
</dbReference>
<evidence type="ECO:0000313" key="1">
    <source>
        <dbReference type="EMBL" id="SHH80514.1"/>
    </source>
</evidence>
<dbReference type="EMBL" id="FQXP01000005">
    <property type="protein sequence ID" value="SHH80514.1"/>
    <property type="molecule type" value="Genomic_DNA"/>
</dbReference>
<dbReference type="SUPFAM" id="SSF51294">
    <property type="entry name" value="Hedgehog/intein (Hint) domain"/>
    <property type="match status" value="1"/>
</dbReference>
<dbReference type="Pfam" id="PF07591">
    <property type="entry name" value="PT-HINT"/>
    <property type="match status" value="1"/>
</dbReference>
<evidence type="ECO:0000313" key="2">
    <source>
        <dbReference type="Proteomes" id="UP000184526"/>
    </source>
</evidence>
<proteinExistence type="predicted"/>
<keyword evidence="2" id="KW-1185">Reference proteome</keyword>
<dbReference type="Gene3D" id="2.170.16.10">
    <property type="entry name" value="Hedgehog/Intein (Hint) domain"/>
    <property type="match status" value="1"/>
</dbReference>